<dbReference type="EMBL" id="CP096040">
    <property type="protein sequence ID" value="USQ95116.1"/>
    <property type="molecule type" value="Genomic_DNA"/>
</dbReference>
<dbReference type="Gene3D" id="1.20.141.10">
    <property type="entry name" value="Chitosanase, subunit A, domain 1"/>
    <property type="match status" value="1"/>
</dbReference>
<dbReference type="PANTHER" id="PTHR38477:SF1">
    <property type="entry name" value="MUREIN L,D-TRANSPEPTIDASE CATALYTIC DOMAIN FAMILY PROTEIN"/>
    <property type="match status" value="1"/>
</dbReference>
<evidence type="ECO:0000313" key="1">
    <source>
        <dbReference type="EMBL" id="USQ95116.1"/>
    </source>
</evidence>
<dbReference type="InterPro" id="IPR032676">
    <property type="entry name" value="YkuD_2"/>
</dbReference>
<name>A0ABY4ZQY1_9CAUL</name>
<gene>
    <name evidence="1" type="ORF">MZV50_21555</name>
</gene>
<accession>A0ABY4ZQY1</accession>
<protein>
    <submittedName>
        <fullName evidence="1">Murein L,D-transpeptidase catalytic domain family protein</fullName>
    </submittedName>
</protein>
<keyword evidence="2" id="KW-1185">Reference proteome</keyword>
<dbReference type="Pfam" id="PF13645">
    <property type="entry name" value="YkuD_2"/>
    <property type="match status" value="1"/>
</dbReference>
<organism evidence="1 2">
    <name type="scientific">Caulobacter segnis</name>
    <dbReference type="NCBI Taxonomy" id="88688"/>
    <lineage>
        <taxon>Bacteria</taxon>
        <taxon>Pseudomonadati</taxon>
        <taxon>Pseudomonadota</taxon>
        <taxon>Alphaproteobacteria</taxon>
        <taxon>Caulobacterales</taxon>
        <taxon>Caulobacteraceae</taxon>
        <taxon>Caulobacter</taxon>
    </lineage>
</organism>
<dbReference type="Proteomes" id="UP001057520">
    <property type="component" value="Chromosome"/>
</dbReference>
<evidence type="ECO:0000313" key="2">
    <source>
        <dbReference type="Proteomes" id="UP001057520"/>
    </source>
</evidence>
<proteinExistence type="predicted"/>
<dbReference type="PANTHER" id="PTHR38477">
    <property type="entry name" value="HYPOTHETICAL EXPORTED PROTEIN"/>
    <property type="match status" value="1"/>
</dbReference>
<dbReference type="Pfam" id="PF01374">
    <property type="entry name" value="Glyco_hydro_46"/>
    <property type="match status" value="1"/>
</dbReference>
<reference evidence="1 2" key="1">
    <citation type="submission" date="2022-04" db="EMBL/GenBank/DDBJ databases">
        <title>Genome sequence of soybean root-associated Caulobacter segnis RL271.</title>
        <authorList>
            <person name="Longley R."/>
            <person name="Bonito G."/>
            <person name="Trigodet F."/>
            <person name="Crosson S."/>
            <person name="Fiebig A."/>
        </authorList>
    </citation>
    <scope>NUCLEOTIDE SEQUENCE [LARGE SCALE GENOMIC DNA]</scope>
    <source>
        <strain evidence="1 2">RL271</strain>
    </source>
</reference>
<sequence>MDLSARQRLVCERVVNVFETGSIKGKYGAISIYNDGPHRIRQITYGRSQTTEYGNLARLVDMYVKAGGAQAAGLAPYVTLIGATPLVDNAAFKALLRRAGESDPVMWATQDRFFDLAYFQPALKWATDNGFVLPLSMLVLYDSFIHSGGILPFLRSRFRELTPKKGGDEKAWIKSYVEVRNTWLATHANPDLRPSAYRTRDLLREIGRGNWDLAHLPILANGTPVDDQGAPKVPKTPAMPKPVADAAVPFLGEVEAADPPPVMGGSRTDILRRLAADFGVEAAAARLIAYRDKHRPTSDPRYWAVVDFDLHSAKPRLFLFDCVAGVASAHLCAHGRGSEGPADDGYAEVFSNEDGSNCSSLGIYHCDVTYVGEHGKTLYLDGLEATNANARRRHIVMHGADYVAPEVIKATGRIGRSLGCPAIETGDVQKLIPALQGGSLLIVWKSAGA</sequence>
<dbReference type="InterPro" id="IPR000400">
    <property type="entry name" value="Glyco_hydro_46"/>
</dbReference>
<dbReference type="SUPFAM" id="SSF53955">
    <property type="entry name" value="Lysozyme-like"/>
    <property type="match status" value="1"/>
</dbReference>
<dbReference type="InterPro" id="IPR023346">
    <property type="entry name" value="Lysozyme-like_dom_sf"/>
</dbReference>